<keyword evidence="5" id="KW-1133">Transmembrane helix</keyword>
<name>A0AAJ0DKD2_9PEZI</name>
<protein>
    <recommendedName>
        <fullName evidence="10">Glycosyltransferase family 31 protein</fullName>
    </recommendedName>
</protein>
<keyword evidence="4" id="KW-0735">Signal-anchor</keyword>
<dbReference type="Gene3D" id="3.90.550.50">
    <property type="match status" value="1"/>
</dbReference>
<evidence type="ECO:0000256" key="6">
    <source>
        <dbReference type="ARBA" id="ARBA00023136"/>
    </source>
</evidence>
<evidence type="ECO:0008006" key="10">
    <source>
        <dbReference type="Google" id="ProtNLM"/>
    </source>
</evidence>
<keyword evidence="3" id="KW-0812">Transmembrane</keyword>
<dbReference type="AlphaFoldDB" id="A0AAJ0DKD2"/>
<comment type="caution">
    <text evidence="8">The sequence shown here is derived from an EMBL/GenBank/DDBJ whole genome shotgun (WGS) entry which is preliminary data.</text>
</comment>
<dbReference type="Proteomes" id="UP001271007">
    <property type="component" value="Unassembled WGS sequence"/>
</dbReference>
<dbReference type="GO" id="GO:0016020">
    <property type="term" value="C:membrane"/>
    <property type="evidence" value="ECO:0007669"/>
    <property type="project" value="UniProtKB-SubCell"/>
</dbReference>
<dbReference type="EMBL" id="JAWDJX010000022">
    <property type="protein sequence ID" value="KAK3052111.1"/>
    <property type="molecule type" value="Genomic_DNA"/>
</dbReference>
<evidence type="ECO:0000256" key="1">
    <source>
        <dbReference type="ARBA" id="ARBA00004606"/>
    </source>
</evidence>
<dbReference type="InterPro" id="IPR026050">
    <property type="entry name" value="C1GALT1/C1GALT1_chp1"/>
</dbReference>
<keyword evidence="9" id="KW-1185">Reference proteome</keyword>
<organism evidence="8 9">
    <name type="scientific">Extremus antarcticus</name>
    <dbReference type="NCBI Taxonomy" id="702011"/>
    <lineage>
        <taxon>Eukaryota</taxon>
        <taxon>Fungi</taxon>
        <taxon>Dikarya</taxon>
        <taxon>Ascomycota</taxon>
        <taxon>Pezizomycotina</taxon>
        <taxon>Dothideomycetes</taxon>
        <taxon>Dothideomycetidae</taxon>
        <taxon>Mycosphaerellales</taxon>
        <taxon>Extremaceae</taxon>
        <taxon>Extremus</taxon>
    </lineage>
</organism>
<evidence type="ECO:0000256" key="2">
    <source>
        <dbReference type="ARBA" id="ARBA00006462"/>
    </source>
</evidence>
<sequence length="473" mass="54311">MLYGHPSRSKAVTITAAVLLLFLGAHVLRSHPPSVPRWRTADGEAVVGEQANVKIDPEILPCQKLPGAEDVVVVMRTGATEIQDKLPVHFNTTFRCYGDTIIFSDYAETFQGHQVHDVFASMDPTLKITHSDFELYTRLLQHGRESLSEDELSGKASFEGSKSGKGDNPGWKLDKWKFLPMMNETLKLRPDKKWYLFVEPDSYPVYSNMLQWLERLDPTKPHYYGSEVQIGPDIFAHGGSTFVMSKSAIELGAKYYAERRQEWDDFTDGHWAGDCVLGKELREAGAPLEFSWPMFQGGHPEKMDFTEKKGNSKLWCAPALSYHHFSPTEMQGMWDFEQAWVRSRLDKVSAEENPDKRWSFWRDHSDILEHRDVFREFVWPRIRLEHPGFWNNLSPEAIDDTAGGNEDYCRHICQENADCLQYSLGRDGCSISTREVMLGEKQIGYKSGWLLDRVEKWMDGMDDCVNYEGWTVT</sequence>
<evidence type="ECO:0000256" key="4">
    <source>
        <dbReference type="ARBA" id="ARBA00022968"/>
    </source>
</evidence>
<evidence type="ECO:0000256" key="5">
    <source>
        <dbReference type="ARBA" id="ARBA00022989"/>
    </source>
</evidence>
<keyword evidence="7" id="KW-0732">Signal</keyword>
<evidence type="ECO:0000313" key="8">
    <source>
        <dbReference type="EMBL" id="KAK3052111.1"/>
    </source>
</evidence>
<reference evidence="8" key="1">
    <citation type="submission" date="2023-04" db="EMBL/GenBank/DDBJ databases">
        <title>Black Yeasts Isolated from many extreme environments.</title>
        <authorList>
            <person name="Coleine C."/>
            <person name="Stajich J.E."/>
            <person name="Selbmann L."/>
        </authorList>
    </citation>
    <scope>NUCLEOTIDE SEQUENCE</scope>
    <source>
        <strain evidence="8">CCFEE 5312</strain>
    </source>
</reference>
<accession>A0AAJ0DKD2</accession>
<gene>
    <name evidence="8" type="ORF">LTR09_006703</name>
</gene>
<feature type="signal peptide" evidence="7">
    <location>
        <begin position="1"/>
        <end position="30"/>
    </location>
</feature>
<evidence type="ECO:0000256" key="7">
    <source>
        <dbReference type="SAM" id="SignalP"/>
    </source>
</evidence>
<evidence type="ECO:0000313" key="9">
    <source>
        <dbReference type="Proteomes" id="UP001271007"/>
    </source>
</evidence>
<proteinExistence type="inferred from homology"/>
<keyword evidence="6" id="KW-0472">Membrane</keyword>
<feature type="chain" id="PRO_5042481217" description="Glycosyltransferase family 31 protein" evidence="7">
    <location>
        <begin position="31"/>
        <end position="473"/>
    </location>
</feature>
<comment type="similarity">
    <text evidence="2">Belongs to the glycosyltransferase 31 family. Beta3-Gal-T subfamily.</text>
</comment>
<comment type="subcellular location">
    <subcellularLocation>
        <location evidence="1">Membrane</location>
        <topology evidence="1">Single-pass type II membrane protein</topology>
    </subcellularLocation>
</comment>
<evidence type="ECO:0000256" key="3">
    <source>
        <dbReference type="ARBA" id="ARBA00022692"/>
    </source>
</evidence>
<dbReference type="PANTHER" id="PTHR23033:SF47">
    <property type="entry name" value="APPLE DOMAIN-CONTAINING PROTEIN-RELATED"/>
    <property type="match status" value="1"/>
</dbReference>
<dbReference type="PANTHER" id="PTHR23033">
    <property type="entry name" value="BETA1,3-GALACTOSYLTRANSFERASE"/>
    <property type="match status" value="1"/>
</dbReference>